<sequence>MDLTGWVWTNGWPFKGRGHLAGASVPEDILKKHMPQLIAEGRIEKASKYVVRQAKEEVEKGGK</sequence>
<accession>A0A6M3IHR3</accession>
<dbReference type="AlphaFoldDB" id="A0A6M3IHR3"/>
<evidence type="ECO:0000313" key="1">
    <source>
        <dbReference type="EMBL" id="QJA56999.1"/>
    </source>
</evidence>
<name>A0A6M3IHR3_9ZZZZ</name>
<dbReference type="EMBL" id="MT141249">
    <property type="protein sequence ID" value="QJA56999.1"/>
    <property type="molecule type" value="Genomic_DNA"/>
</dbReference>
<gene>
    <name evidence="1" type="ORF">MM415B01744_0004</name>
</gene>
<proteinExistence type="predicted"/>
<reference evidence="1" key="1">
    <citation type="submission" date="2020-03" db="EMBL/GenBank/DDBJ databases">
        <title>The deep terrestrial virosphere.</title>
        <authorList>
            <person name="Holmfeldt K."/>
            <person name="Nilsson E."/>
            <person name="Simone D."/>
            <person name="Lopez-Fernandez M."/>
            <person name="Wu X."/>
            <person name="de Brujin I."/>
            <person name="Lundin D."/>
            <person name="Andersson A."/>
            <person name="Bertilsson S."/>
            <person name="Dopson M."/>
        </authorList>
    </citation>
    <scope>NUCLEOTIDE SEQUENCE</scope>
    <source>
        <strain evidence="1">MM415B01744</strain>
    </source>
</reference>
<protein>
    <submittedName>
        <fullName evidence="1">Uncharacterized protein</fullName>
    </submittedName>
</protein>
<organism evidence="1">
    <name type="scientific">viral metagenome</name>
    <dbReference type="NCBI Taxonomy" id="1070528"/>
    <lineage>
        <taxon>unclassified sequences</taxon>
        <taxon>metagenomes</taxon>
        <taxon>organismal metagenomes</taxon>
    </lineage>
</organism>